<proteinExistence type="predicted"/>
<feature type="compositionally biased region" description="Low complexity" evidence="1">
    <location>
        <begin position="303"/>
        <end position="319"/>
    </location>
</feature>
<evidence type="ECO:0000313" key="2">
    <source>
        <dbReference type="Proteomes" id="UP000248483"/>
    </source>
</evidence>
<feature type="region of interest" description="Disordered" evidence="1">
    <location>
        <begin position="288"/>
        <end position="389"/>
    </location>
</feature>
<feature type="compositionally biased region" description="Low complexity" evidence="1">
    <location>
        <begin position="651"/>
        <end position="667"/>
    </location>
</feature>
<keyword evidence="2" id="KW-1185">Reference proteome</keyword>
<feature type="compositionally biased region" description="Basic and acidic residues" evidence="1">
    <location>
        <begin position="237"/>
        <end position="250"/>
    </location>
</feature>
<dbReference type="RefSeq" id="XP_022428238.1">
    <property type="nucleotide sequence ID" value="XM_022572530.2"/>
</dbReference>
<accession>A0A2Y9NG24</accession>
<feature type="compositionally biased region" description="Polar residues" evidence="1">
    <location>
        <begin position="253"/>
        <end position="263"/>
    </location>
</feature>
<organism evidence="2 3">
    <name type="scientific">Delphinapterus leucas</name>
    <name type="common">Beluga whale</name>
    <dbReference type="NCBI Taxonomy" id="9749"/>
    <lineage>
        <taxon>Eukaryota</taxon>
        <taxon>Metazoa</taxon>
        <taxon>Chordata</taxon>
        <taxon>Craniata</taxon>
        <taxon>Vertebrata</taxon>
        <taxon>Euteleostomi</taxon>
        <taxon>Mammalia</taxon>
        <taxon>Eutheria</taxon>
        <taxon>Laurasiatheria</taxon>
        <taxon>Artiodactyla</taxon>
        <taxon>Whippomorpha</taxon>
        <taxon>Cetacea</taxon>
        <taxon>Odontoceti</taxon>
        <taxon>Monodontidae</taxon>
        <taxon>Delphinapterus</taxon>
    </lineage>
</organism>
<feature type="compositionally biased region" description="Low complexity" evidence="1">
    <location>
        <begin position="364"/>
        <end position="377"/>
    </location>
</feature>
<feature type="compositionally biased region" description="Low complexity" evidence="1">
    <location>
        <begin position="111"/>
        <end position="138"/>
    </location>
</feature>
<feature type="compositionally biased region" description="Low complexity" evidence="1">
    <location>
        <begin position="152"/>
        <end position="163"/>
    </location>
</feature>
<feature type="region of interest" description="Disordered" evidence="1">
    <location>
        <begin position="111"/>
        <end position="163"/>
    </location>
</feature>
<sequence>MAEAEFKDHSTAMDSEPNPGTSSVSTTTSSTTTTTITTSSSRMQQPQISVYSGSDRHAVQVIQQALHRPPSSAAQYLQQMYAAQQQHLMLHTAALQQQHLSSSQLQSLAAVQASLSSGRPPTSPTGSVTQQSSMSQTSINLSTSPTPAQLISRSQASSSTSGSITQQTMLLGSTSPTLTASQAQMYLRAQMVQNLTLRSQKLGVLSSSQNGPPKSTSQTQSLTICHNKTTVTSSKISQRDPSPESNKKGESPSLESRSTAVTRTSSIHQLIAPASYPPIQPHPLIKHQQIPLHSPPPKVSHHQLMLQQQQQQIQPIPLQSPTQDPPPSQHCLPLQNHGLPPAPSSAQPQHCSPIQSHPPPLPVSPSQSQSAQQSVVVSPPPPHSPSQSPTIIIHPQALIQPHPLVSSALQPGSNLQQSTANQVQPTAQLNLPSHLPLPASPVVHIGPVQQSTLVSPGQQIVSPASHQQYSTLQSSPIPIATPPQMSTSPPAQIPPLPLQSMQSLQVQPEILSQGQVLVQNALVSEEELPAAEALVQLPFQTLPPPQTVAVNLQVQPPASVDPPVVYQVEDVCEEEMPEESEECVRMDRTPPPPTLSPAAITVGRGEDLTSEHPLLEQVELPVVASVSASVIKSPSDPSHVSVPPPPLLLPAATTRSNSTSMPSSIPSVENKPPQAIVKPQILTHVIEGFVIQEGLEPFPVSSKQICIFTIIHVALS</sequence>
<protein>
    <submittedName>
        <fullName evidence="3">Polyhomeotic-like protein 3 isoform X5</fullName>
    </submittedName>
</protein>
<gene>
    <name evidence="3" type="primary">LOC111174159</name>
</gene>
<feature type="compositionally biased region" description="Polar residues" evidence="1">
    <location>
        <begin position="139"/>
        <end position="151"/>
    </location>
</feature>
<dbReference type="GeneID" id="111174159"/>
<feature type="region of interest" description="Disordered" evidence="1">
    <location>
        <begin position="1"/>
        <end position="46"/>
    </location>
</feature>
<evidence type="ECO:0000256" key="1">
    <source>
        <dbReference type="SAM" id="MobiDB-lite"/>
    </source>
</evidence>
<feature type="compositionally biased region" description="Basic and acidic residues" evidence="1">
    <location>
        <begin position="1"/>
        <end position="11"/>
    </location>
</feature>
<reference evidence="3" key="1">
    <citation type="submission" date="2025-08" db="UniProtKB">
        <authorList>
            <consortium name="RefSeq"/>
        </authorList>
    </citation>
    <scope>IDENTIFICATION</scope>
    <source>
        <tissue evidence="3">Blood</tissue>
    </source>
</reference>
<feature type="compositionally biased region" description="Low complexity" evidence="1">
    <location>
        <begin position="21"/>
        <end position="41"/>
    </location>
</feature>
<dbReference type="AlphaFoldDB" id="A0A2Y9NG24"/>
<feature type="region of interest" description="Disordered" evidence="1">
    <location>
        <begin position="651"/>
        <end position="671"/>
    </location>
</feature>
<feature type="region of interest" description="Disordered" evidence="1">
    <location>
        <begin position="204"/>
        <end position="263"/>
    </location>
</feature>
<dbReference type="Proteomes" id="UP000248483">
    <property type="component" value="Unplaced"/>
</dbReference>
<name>A0A2Y9NG24_DELLE</name>
<feature type="compositionally biased region" description="Polar residues" evidence="1">
    <location>
        <begin position="204"/>
        <end position="236"/>
    </location>
</feature>
<evidence type="ECO:0000313" key="3">
    <source>
        <dbReference type="RefSeq" id="XP_022428238.1"/>
    </source>
</evidence>